<protein>
    <submittedName>
        <fullName evidence="2">Uncharacterized protein</fullName>
    </submittedName>
</protein>
<feature type="compositionally biased region" description="Basic and acidic residues" evidence="1">
    <location>
        <begin position="1"/>
        <end position="16"/>
    </location>
</feature>
<evidence type="ECO:0000313" key="2">
    <source>
        <dbReference type="EMBL" id="KAK7028864.1"/>
    </source>
</evidence>
<reference evidence="2 3" key="1">
    <citation type="submission" date="2023-11" db="EMBL/GenBank/DDBJ databases">
        <title>Halocaridina rubra genome assembly.</title>
        <authorList>
            <person name="Smith C."/>
        </authorList>
    </citation>
    <scope>NUCLEOTIDE SEQUENCE [LARGE SCALE GENOMIC DNA]</scope>
    <source>
        <strain evidence="2">EP-1</strain>
        <tissue evidence="2">Whole</tissue>
    </source>
</reference>
<dbReference type="AlphaFoldDB" id="A0AAN8ZPV2"/>
<dbReference type="Proteomes" id="UP001381693">
    <property type="component" value="Unassembled WGS sequence"/>
</dbReference>
<keyword evidence="3" id="KW-1185">Reference proteome</keyword>
<evidence type="ECO:0000313" key="3">
    <source>
        <dbReference type="Proteomes" id="UP001381693"/>
    </source>
</evidence>
<feature type="non-terminal residue" evidence="2">
    <location>
        <position position="1"/>
    </location>
</feature>
<feature type="region of interest" description="Disordered" evidence="1">
    <location>
        <begin position="1"/>
        <end position="70"/>
    </location>
</feature>
<organism evidence="2 3">
    <name type="scientific">Halocaridina rubra</name>
    <name type="common">Hawaiian red shrimp</name>
    <dbReference type="NCBI Taxonomy" id="373956"/>
    <lineage>
        <taxon>Eukaryota</taxon>
        <taxon>Metazoa</taxon>
        <taxon>Ecdysozoa</taxon>
        <taxon>Arthropoda</taxon>
        <taxon>Crustacea</taxon>
        <taxon>Multicrustacea</taxon>
        <taxon>Malacostraca</taxon>
        <taxon>Eumalacostraca</taxon>
        <taxon>Eucarida</taxon>
        <taxon>Decapoda</taxon>
        <taxon>Pleocyemata</taxon>
        <taxon>Caridea</taxon>
        <taxon>Atyoidea</taxon>
        <taxon>Atyidae</taxon>
        <taxon>Halocaridina</taxon>
    </lineage>
</organism>
<sequence>YDREDRRREGSPSERDGDQEEDNYDRGGGSNDSYQRSPYMGESLRDSFQRSSPPSYRDSYEGSPPRDRFY</sequence>
<gene>
    <name evidence="2" type="ORF">SK128_002003</name>
</gene>
<dbReference type="EMBL" id="JAXCGZ010022649">
    <property type="protein sequence ID" value="KAK7028864.1"/>
    <property type="molecule type" value="Genomic_DNA"/>
</dbReference>
<name>A0AAN8ZPV2_HALRR</name>
<accession>A0AAN8ZPV2</accession>
<comment type="caution">
    <text evidence="2">The sequence shown here is derived from an EMBL/GenBank/DDBJ whole genome shotgun (WGS) entry which is preliminary data.</text>
</comment>
<proteinExistence type="predicted"/>
<evidence type="ECO:0000256" key="1">
    <source>
        <dbReference type="SAM" id="MobiDB-lite"/>
    </source>
</evidence>
<feature type="compositionally biased region" description="Basic and acidic residues" evidence="1">
    <location>
        <begin position="58"/>
        <end position="70"/>
    </location>
</feature>